<evidence type="ECO:0008006" key="2">
    <source>
        <dbReference type="Google" id="ProtNLM"/>
    </source>
</evidence>
<dbReference type="AlphaFoldDB" id="A0A7C5Q4N2"/>
<evidence type="ECO:0000313" key="1">
    <source>
        <dbReference type="EMBL" id="HHK68709.1"/>
    </source>
</evidence>
<proteinExistence type="predicted"/>
<reference evidence="1" key="1">
    <citation type="journal article" date="2020" name="mSystems">
        <title>Genome- and Community-Level Interaction Insights into Carbon Utilization and Element Cycling Functions of Hydrothermarchaeota in Hydrothermal Sediment.</title>
        <authorList>
            <person name="Zhou Z."/>
            <person name="Liu Y."/>
            <person name="Xu W."/>
            <person name="Pan J."/>
            <person name="Luo Z.H."/>
            <person name="Li M."/>
        </authorList>
    </citation>
    <scope>NUCLEOTIDE SEQUENCE [LARGE SCALE GENOMIC DNA]</scope>
    <source>
        <strain evidence="1">SpSt-1056</strain>
    </source>
</reference>
<sequence>MKALATHSKVLELLRKMGGKAMLQSLYDEIRRSDPKPTLQDLLQTLMKLEIHGKVRVSSLDEERKVVELVENVS</sequence>
<organism evidence="1">
    <name type="scientific">Caldiarchaeum subterraneum</name>
    <dbReference type="NCBI Taxonomy" id="311458"/>
    <lineage>
        <taxon>Archaea</taxon>
        <taxon>Nitrososphaerota</taxon>
        <taxon>Candidatus Caldarchaeales</taxon>
        <taxon>Candidatus Caldarchaeaceae</taxon>
        <taxon>Candidatus Caldarchaeum</taxon>
    </lineage>
</organism>
<dbReference type="EMBL" id="DRWN01000051">
    <property type="protein sequence ID" value="HHK68709.1"/>
    <property type="molecule type" value="Genomic_DNA"/>
</dbReference>
<gene>
    <name evidence="1" type="ORF">ENM11_06115</name>
</gene>
<comment type="caution">
    <text evidence="1">The sequence shown here is derived from an EMBL/GenBank/DDBJ whole genome shotgun (WGS) entry which is preliminary data.</text>
</comment>
<accession>A0A7C5Q4N2</accession>
<protein>
    <recommendedName>
        <fullName evidence="2">ArsR family transcriptional regulator</fullName>
    </recommendedName>
</protein>
<name>A0A7C5Q4N2_CALS0</name>